<dbReference type="InParanoid" id="A0A7M7PRG4"/>
<protein>
    <recommendedName>
        <fullName evidence="2">Myb/SANT-like DNA-binding domain-containing protein</fullName>
    </recommendedName>
</protein>
<dbReference type="Proteomes" id="UP000007110">
    <property type="component" value="Unassembled WGS sequence"/>
</dbReference>
<proteinExistence type="predicted"/>
<evidence type="ECO:0000313" key="3">
    <source>
        <dbReference type="EnsemblMetazoa" id="XP_030855660"/>
    </source>
</evidence>
<dbReference type="OrthoDB" id="6084504at2759"/>
<organism evidence="3 4">
    <name type="scientific">Strongylocentrotus purpuratus</name>
    <name type="common">Purple sea urchin</name>
    <dbReference type="NCBI Taxonomy" id="7668"/>
    <lineage>
        <taxon>Eukaryota</taxon>
        <taxon>Metazoa</taxon>
        <taxon>Echinodermata</taxon>
        <taxon>Eleutherozoa</taxon>
        <taxon>Echinozoa</taxon>
        <taxon>Echinoidea</taxon>
        <taxon>Euechinoidea</taxon>
        <taxon>Echinacea</taxon>
        <taxon>Camarodonta</taxon>
        <taxon>Echinidea</taxon>
        <taxon>Strongylocentrotidae</taxon>
        <taxon>Strongylocentrotus</taxon>
    </lineage>
</organism>
<feature type="domain" description="Myb/SANT-like DNA-binding" evidence="2">
    <location>
        <begin position="8"/>
        <end position="84"/>
    </location>
</feature>
<dbReference type="OMA" id="ESHKMAR"/>
<dbReference type="KEGG" id="spu:115929786"/>
<dbReference type="RefSeq" id="XP_030855660.1">
    <property type="nucleotide sequence ID" value="XM_030999800.1"/>
</dbReference>
<dbReference type="EnsemblMetazoa" id="XM_030999800">
    <property type="protein sequence ID" value="XP_030855660"/>
    <property type="gene ID" value="LOC115929786"/>
</dbReference>
<dbReference type="PANTHER" id="PTHR21411:SF0">
    <property type="entry name" value="REGULATORY PROTEIN ZESTE"/>
    <property type="match status" value="1"/>
</dbReference>
<sequence length="155" mass="17389">MDGKNVKRKANWDGAEKSHLLSLLAGDGIIEVVEVKNNNYAATSAKKVAWSRILADFSSRYGEKRDERELKDQWRRMKLQAKAEWSSFRSQTGKTGGGPPPAEPSMMAKEVKRLVPTEFSEIRNPFDDDCYITGNNPEAVTAELFIAGEKRPSLK</sequence>
<evidence type="ECO:0000256" key="1">
    <source>
        <dbReference type="SAM" id="MobiDB-lite"/>
    </source>
</evidence>
<feature type="region of interest" description="Disordered" evidence="1">
    <location>
        <begin position="83"/>
        <end position="105"/>
    </location>
</feature>
<reference evidence="3" key="2">
    <citation type="submission" date="2021-01" db="UniProtKB">
        <authorList>
            <consortium name="EnsemblMetazoa"/>
        </authorList>
    </citation>
    <scope>IDENTIFICATION</scope>
</reference>
<dbReference type="InterPro" id="IPR028002">
    <property type="entry name" value="Myb_DNA-bind_5"/>
</dbReference>
<dbReference type="AlphaFoldDB" id="A0A7M7PRG4"/>
<keyword evidence="4" id="KW-1185">Reference proteome</keyword>
<name>A0A7M7PRG4_STRPU</name>
<evidence type="ECO:0000313" key="4">
    <source>
        <dbReference type="Proteomes" id="UP000007110"/>
    </source>
</evidence>
<dbReference type="PANTHER" id="PTHR21411">
    <property type="entry name" value="APONTIC"/>
    <property type="match status" value="1"/>
</dbReference>
<accession>A0A7M7PRG4</accession>
<dbReference type="GeneID" id="115929786"/>
<reference evidence="4" key="1">
    <citation type="submission" date="2015-02" db="EMBL/GenBank/DDBJ databases">
        <title>Genome sequencing for Strongylocentrotus purpuratus.</title>
        <authorList>
            <person name="Murali S."/>
            <person name="Liu Y."/>
            <person name="Vee V."/>
            <person name="English A."/>
            <person name="Wang M."/>
            <person name="Skinner E."/>
            <person name="Han Y."/>
            <person name="Muzny D.M."/>
            <person name="Worley K.C."/>
            <person name="Gibbs R.A."/>
        </authorList>
    </citation>
    <scope>NUCLEOTIDE SEQUENCE</scope>
</reference>
<dbReference type="Pfam" id="PF13873">
    <property type="entry name" value="Myb_DNA-bind_5"/>
    <property type="match status" value="1"/>
</dbReference>
<evidence type="ECO:0000259" key="2">
    <source>
        <dbReference type="Pfam" id="PF13873"/>
    </source>
</evidence>